<keyword evidence="6 15" id="KW-0963">Cytoplasm</keyword>
<dbReference type="PANTHER" id="PTHR12588">
    <property type="entry name" value="MYOINOSITOL OXYGENASE"/>
    <property type="match status" value="1"/>
</dbReference>
<feature type="binding site" evidence="13">
    <location>
        <position position="126"/>
    </location>
    <ligand>
        <name>Fe cation</name>
        <dbReference type="ChEBI" id="CHEBI:24875"/>
        <label>1</label>
    </ligand>
</feature>
<evidence type="ECO:0000256" key="7">
    <source>
        <dbReference type="ARBA" id="ARBA00022723"/>
    </source>
</evidence>
<evidence type="ECO:0000256" key="13">
    <source>
        <dbReference type="PIRSR" id="PIRSR607828-2"/>
    </source>
</evidence>
<name>A0A7S1WGZ8_ALECA</name>
<evidence type="ECO:0000256" key="4">
    <source>
        <dbReference type="ARBA" id="ARBA00011919"/>
    </source>
</evidence>
<feature type="binding site" evidence="13">
    <location>
        <position position="127"/>
    </location>
    <ligand>
        <name>Fe cation</name>
        <dbReference type="ChEBI" id="CHEBI:24875"/>
        <label>1</label>
    </ligand>
</feature>
<organism evidence="16">
    <name type="scientific">Alexandrium catenella</name>
    <name type="common">Red tide dinoflagellate</name>
    <name type="synonym">Gonyaulax catenella</name>
    <dbReference type="NCBI Taxonomy" id="2925"/>
    <lineage>
        <taxon>Eukaryota</taxon>
        <taxon>Sar</taxon>
        <taxon>Alveolata</taxon>
        <taxon>Dinophyceae</taxon>
        <taxon>Gonyaulacales</taxon>
        <taxon>Pyrocystaceae</taxon>
        <taxon>Alexandrium</taxon>
    </lineage>
</organism>
<dbReference type="InterPro" id="IPR007828">
    <property type="entry name" value="Inositol_oxygenase"/>
</dbReference>
<evidence type="ECO:0000256" key="2">
    <source>
        <dbReference type="ARBA" id="ARBA00005167"/>
    </source>
</evidence>
<evidence type="ECO:0000256" key="8">
    <source>
        <dbReference type="ARBA" id="ARBA00023002"/>
    </source>
</evidence>
<evidence type="ECO:0000256" key="3">
    <source>
        <dbReference type="ARBA" id="ARBA00005286"/>
    </source>
</evidence>
<feature type="binding site" evidence="12">
    <location>
        <begin position="88"/>
        <end position="90"/>
    </location>
    <ligand>
        <name>substrate</name>
    </ligand>
</feature>
<keyword evidence="14" id="KW-0597">Phosphoprotein</keyword>
<feature type="binding site" evidence="13">
    <location>
        <position position="203"/>
    </location>
    <ligand>
        <name>Fe cation</name>
        <dbReference type="ChEBI" id="CHEBI:24875"/>
        <label>1</label>
    </ligand>
</feature>
<comment type="similarity">
    <text evidence="3 15">Belongs to the myo-inositol oxygenase family.</text>
</comment>
<protein>
    <recommendedName>
        <fullName evidence="5 15">Inositol oxygenase</fullName>
        <ecNumber evidence="4 15">1.13.99.1</ecNumber>
    </recommendedName>
    <alternativeName>
        <fullName evidence="10 15">Myo-inositol oxygenase</fullName>
    </alternativeName>
</protein>
<dbReference type="AlphaFoldDB" id="A0A7S1WGZ8"/>
<keyword evidence="9 13" id="KW-0408">Iron</keyword>
<dbReference type="GO" id="GO:0050113">
    <property type="term" value="F:inositol oxygenase activity"/>
    <property type="evidence" value="ECO:0007669"/>
    <property type="project" value="UniProtKB-UniRule"/>
</dbReference>
<evidence type="ECO:0000256" key="15">
    <source>
        <dbReference type="RuleBase" id="RU367039"/>
    </source>
</evidence>
<comment type="pathway">
    <text evidence="2 15">Polyol metabolism; myo-inositol degradation into D-glucuronate; D-glucuronate from myo-inositol: step 1/1.</text>
</comment>
<feature type="binding site" evidence="12">
    <location>
        <begin position="150"/>
        <end position="151"/>
    </location>
    <ligand>
        <name>substrate</name>
    </ligand>
</feature>
<evidence type="ECO:0000256" key="1">
    <source>
        <dbReference type="ARBA" id="ARBA00004496"/>
    </source>
</evidence>
<accession>A0A7S1WGZ8</accession>
<sequence>MGAAAKEILASKGGDADVQAFAAQNMFGDSYRNYESSSRQSEVSRTYNEMHRRQTVDFVRQQRTNWLKFDKGEFTVMEVIAMLDELVDDSDPDVDIPNSIHDFQTAERIRERWPEHDWFHLVGLLHDLGKVMALPHIAGDSILEQWAVVGDTFPVGCAPVEDACVFPESFKENPDYRHPVYGTPKGMYEPGCGVSNLMLSWGHDEYMYQILKANGCTIPEEGLNMIRFHSFYPWHDKRGYQQFEAPEDAETLKWVKEFNEFDLYSKGDAVPDVAELKPYYEGLLRKYNISGKLRW</sequence>
<evidence type="ECO:0000256" key="11">
    <source>
        <dbReference type="ARBA" id="ARBA00048271"/>
    </source>
</evidence>
<comment type="catalytic activity">
    <reaction evidence="11 15">
        <text>myo-inositol + O2 = D-glucuronate + H2O + H(+)</text>
        <dbReference type="Rhea" id="RHEA:23696"/>
        <dbReference type="ChEBI" id="CHEBI:15377"/>
        <dbReference type="ChEBI" id="CHEBI:15378"/>
        <dbReference type="ChEBI" id="CHEBI:15379"/>
        <dbReference type="ChEBI" id="CHEBI:17268"/>
        <dbReference type="ChEBI" id="CHEBI:58720"/>
        <dbReference type="EC" id="1.13.99.1"/>
    </reaction>
</comment>
<evidence type="ECO:0000256" key="12">
    <source>
        <dbReference type="PIRSR" id="PIRSR607828-1"/>
    </source>
</evidence>
<evidence type="ECO:0000313" key="16">
    <source>
        <dbReference type="EMBL" id="CAD9168002.1"/>
    </source>
</evidence>
<keyword evidence="7 13" id="KW-0479">Metal-binding</keyword>
<dbReference type="UniPathway" id="UPA00111">
    <property type="reaction ID" value="UER00527"/>
</dbReference>
<feature type="binding site" evidence="12">
    <location>
        <begin position="229"/>
        <end position="230"/>
    </location>
    <ligand>
        <name>substrate</name>
    </ligand>
</feature>
<dbReference type="Pfam" id="PF05153">
    <property type="entry name" value="MIOX"/>
    <property type="match status" value="1"/>
</dbReference>
<feature type="binding site" evidence="12">
    <location>
        <position position="130"/>
    </location>
    <ligand>
        <name>substrate</name>
    </ligand>
</feature>
<comment type="cofactor">
    <cofactor evidence="13 15">
        <name>Fe cation</name>
        <dbReference type="ChEBI" id="CHEBI:24875"/>
    </cofactor>
    <text evidence="13 15">Binds 2 iron ions per subunit.</text>
</comment>
<feature type="binding site" evidence="13">
    <location>
        <position position="262"/>
    </location>
    <ligand>
        <name>Fe cation</name>
        <dbReference type="ChEBI" id="CHEBI:24875"/>
        <label>1</label>
    </ligand>
</feature>
<dbReference type="EC" id="1.13.99.1" evidence="4 15"/>
<feature type="binding site" evidence="12">
    <location>
        <position position="32"/>
    </location>
    <ligand>
        <name>substrate</name>
    </ligand>
</feature>
<dbReference type="PANTHER" id="PTHR12588:SF0">
    <property type="entry name" value="INOSITOL OXYGENASE"/>
    <property type="match status" value="1"/>
</dbReference>
<evidence type="ECO:0000256" key="6">
    <source>
        <dbReference type="ARBA" id="ARBA00022490"/>
    </source>
</evidence>
<dbReference type="EMBL" id="HBGE01074755">
    <property type="protein sequence ID" value="CAD9168002.1"/>
    <property type="molecule type" value="Transcribed_RNA"/>
</dbReference>
<dbReference type="GO" id="GO:0005506">
    <property type="term" value="F:iron ion binding"/>
    <property type="evidence" value="ECO:0007669"/>
    <property type="project" value="InterPro"/>
</dbReference>
<evidence type="ECO:0000256" key="5">
    <source>
        <dbReference type="ARBA" id="ARBA00019269"/>
    </source>
</evidence>
<dbReference type="GO" id="GO:0019310">
    <property type="term" value="P:inositol catabolic process"/>
    <property type="evidence" value="ECO:0007669"/>
    <property type="project" value="UniProtKB-UniRule"/>
</dbReference>
<evidence type="ECO:0000256" key="10">
    <source>
        <dbReference type="ARBA" id="ARBA00029668"/>
    </source>
</evidence>
<dbReference type="GO" id="GO:0005737">
    <property type="term" value="C:cytoplasm"/>
    <property type="evidence" value="ECO:0007669"/>
    <property type="project" value="UniProtKB-SubCell"/>
</dbReference>
<feature type="binding site" evidence="13">
    <location>
        <position position="101"/>
    </location>
    <ligand>
        <name>Fe cation</name>
        <dbReference type="ChEBI" id="CHEBI:24875"/>
        <label>1</label>
    </ligand>
</feature>
<feature type="modified residue" description="Phosphoserine" evidence="14">
    <location>
        <position position="36"/>
    </location>
</feature>
<keyword evidence="8 15" id="KW-0560">Oxidoreductase</keyword>
<proteinExistence type="inferred from homology"/>
<reference evidence="16" key="1">
    <citation type="submission" date="2021-01" db="EMBL/GenBank/DDBJ databases">
        <authorList>
            <person name="Corre E."/>
            <person name="Pelletier E."/>
            <person name="Niang G."/>
            <person name="Scheremetjew M."/>
            <person name="Finn R."/>
            <person name="Kale V."/>
            <person name="Holt S."/>
            <person name="Cochrane G."/>
            <person name="Meng A."/>
            <person name="Brown T."/>
            <person name="Cohen L."/>
        </authorList>
    </citation>
    <scope>NUCLEOTIDE SEQUENCE</scope>
    <source>
        <strain evidence="16">OF101</strain>
    </source>
</reference>
<evidence type="ECO:0000256" key="9">
    <source>
        <dbReference type="ARBA" id="ARBA00023004"/>
    </source>
</evidence>
<evidence type="ECO:0000256" key="14">
    <source>
        <dbReference type="PIRSR" id="PIRSR607828-3"/>
    </source>
</evidence>
<gene>
    <name evidence="16" type="ORF">ACAT0790_LOCUS44770</name>
</gene>
<dbReference type="SUPFAM" id="SSF109604">
    <property type="entry name" value="HD-domain/PDEase-like"/>
    <property type="match status" value="1"/>
</dbReference>
<feature type="binding site" evidence="13">
    <location>
        <position position="229"/>
    </location>
    <ligand>
        <name>Fe cation</name>
        <dbReference type="ChEBI" id="CHEBI:24875"/>
        <label>1</label>
    </ligand>
</feature>
<comment type="subcellular location">
    <subcellularLocation>
        <location evidence="1 15">Cytoplasm</location>
    </subcellularLocation>
</comment>